<dbReference type="Pfam" id="PF12698">
    <property type="entry name" value="ABC2_membrane_3"/>
    <property type="match status" value="1"/>
</dbReference>
<dbReference type="EMBL" id="JAFLVR010000018">
    <property type="protein sequence ID" value="MBO0452107.1"/>
    <property type="molecule type" value="Genomic_DNA"/>
</dbReference>
<name>A0ABS3HF92_9ENTE</name>
<keyword evidence="4 5" id="KW-0472">Membrane</keyword>
<keyword evidence="8" id="KW-1185">Reference proteome</keyword>
<comment type="subcellular location">
    <subcellularLocation>
        <location evidence="1">Membrane</location>
        <topology evidence="1">Multi-pass membrane protein</topology>
    </subcellularLocation>
</comment>
<reference evidence="7 8" key="1">
    <citation type="submission" date="2021-03" db="EMBL/GenBank/DDBJ databases">
        <title>Enterococcal diversity collection.</title>
        <authorList>
            <person name="Gilmore M.S."/>
            <person name="Schwartzman J."/>
            <person name="Van Tyne D."/>
            <person name="Martin M."/>
            <person name="Earl A.M."/>
            <person name="Manson A.L."/>
            <person name="Straub T."/>
            <person name="Salamzade R."/>
            <person name="Saavedra J."/>
            <person name="Lebreton F."/>
            <person name="Prichula J."/>
            <person name="Schaufler K."/>
            <person name="Gaca A."/>
            <person name="Sgardioli B."/>
            <person name="Wagenaar J."/>
            <person name="Strong T."/>
        </authorList>
    </citation>
    <scope>NUCLEOTIDE SEQUENCE [LARGE SCALE GENOMIC DNA]</scope>
    <source>
        <strain evidence="7 8">MJM16</strain>
    </source>
</reference>
<feature type="transmembrane region" description="Helical" evidence="5">
    <location>
        <begin position="147"/>
        <end position="165"/>
    </location>
</feature>
<dbReference type="InterPro" id="IPR013525">
    <property type="entry name" value="ABC2_TM"/>
</dbReference>
<keyword evidence="3 5" id="KW-1133">Transmembrane helix</keyword>
<evidence type="ECO:0000256" key="2">
    <source>
        <dbReference type="ARBA" id="ARBA00022692"/>
    </source>
</evidence>
<evidence type="ECO:0000259" key="6">
    <source>
        <dbReference type="Pfam" id="PF12698"/>
    </source>
</evidence>
<gene>
    <name evidence="7" type="ORF">JZO85_07505</name>
</gene>
<evidence type="ECO:0000256" key="3">
    <source>
        <dbReference type="ARBA" id="ARBA00022989"/>
    </source>
</evidence>
<dbReference type="Proteomes" id="UP000664495">
    <property type="component" value="Unassembled WGS sequence"/>
</dbReference>
<dbReference type="RefSeq" id="WP_207107884.1">
    <property type="nucleotide sequence ID" value="NZ_JAFLVR010000018.1"/>
</dbReference>
<feature type="transmembrane region" description="Helical" evidence="5">
    <location>
        <begin position="185"/>
        <end position="205"/>
    </location>
</feature>
<feature type="transmembrane region" description="Helical" evidence="5">
    <location>
        <begin position="293"/>
        <end position="319"/>
    </location>
</feature>
<evidence type="ECO:0000313" key="8">
    <source>
        <dbReference type="Proteomes" id="UP000664495"/>
    </source>
</evidence>
<evidence type="ECO:0000256" key="1">
    <source>
        <dbReference type="ARBA" id="ARBA00004141"/>
    </source>
</evidence>
<feature type="transmembrane region" description="Helical" evidence="5">
    <location>
        <begin position="217"/>
        <end position="240"/>
    </location>
</feature>
<evidence type="ECO:0000256" key="5">
    <source>
        <dbReference type="SAM" id="Phobius"/>
    </source>
</evidence>
<keyword evidence="2 5" id="KW-0812">Transmembrane</keyword>
<comment type="caution">
    <text evidence="7">The sequence shown here is derived from an EMBL/GenBank/DDBJ whole genome shotgun (WGS) entry which is preliminary data.</text>
</comment>
<proteinExistence type="predicted"/>
<evidence type="ECO:0000313" key="7">
    <source>
        <dbReference type="EMBL" id="MBO0452107.1"/>
    </source>
</evidence>
<organism evidence="7 8">
    <name type="scientific">Candidatus Enterococcus murrayae</name>
    <dbReference type="NCBI Taxonomy" id="2815321"/>
    <lineage>
        <taxon>Bacteria</taxon>
        <taxon>Bacillati</taxon>
        <taxon>Bacillota</taxon>
        <taxon>Bacilli</taxon>
        <taxon>Lactobacillales</taxon>
        <taxon>Enterococcaceae</taxon>
        <taxon>Enterococcus</taxon>
    </lineage>
</organism>
<evidence type="ECO:0000256" key="4">
    <source>
        <dbReference type="ARBA" id="ARBA00023136"/>
    </source>
</evidence>
<accession>A0ABS3HF92</accession>
<sequence>MMISSLFTLLKKDFKMMLSGKFFLLALGSLLLYSCYIQFVYVNLDQKAYPVFLYDPNNKISAPSKKVTEVKSLEELKKQTTEGEAIGVNAAGSKPLLIMDSSGRARIDTIRAAYALALLTDEKPPAVQEIGRNNKDMKNRREITSEFLFFELAAVGFLGIASIIFKEKHMGVIRIHGVMPISKSLFILSKLFLFLAADNLFAYLLTVINLGHLEGFGVIPAVLLQTTIMSLIMTLIGIICAIRLPDFKQFSLLYLVLAVFVTTPVFLAGQTGMTWNWIHYHPLYHLFMAMKNAYFQVTAASNIYYGVCLLIIILLFLLARKVLSQEMVKEG</sequence>
<feature type="domain" description="ABC-2 type transporter transmembrane" evidence="6">
    <location>
        <begin position="30"/>
        <end position="319"/>
    </location>
</feature>
<protein>
    <submittedName>
        <fullName evidence="7">ABC transporter permease</fullName>
    </submittedName>
</protein>
<feature type="transmembrane region" description="Helical" evidence="5">
    <location>
        <begin position="252"/>
        <end position="273"/>
    </location>
</feature>